<dbReference type="RefSeq" id="WP_207573016.1">
    <property type="nucleotide sequence ID" value="NZ_JAFNLQ010000063.1"/>
</dbReference>
<reference evidence="1 2" key="1">
    <citation type="submission" date="2021-03" db="EMBL/GenBank/DDBJ databases">
        <title>Staphylococci and Mammaliicocci in bats.</title>
        <authorList>
            <person name="Fountain K."/>
        </authorList>
    </citation>
    <scope>NUCLEOTIDE SEQUENCE [LARGE SCALE GENOMIC DNA]</scope>
    <source>
        <strain evidence="1 2">18_1_E_SW</strain>
    </source>
</reference>
<protein>
    <submittedName>
        <fullName evidence="1">Uncharacterized protein</fullName>
    </submittedName>
</protein>
<accession>A0ABS3L4L3</accession>
<gene>
    <name evidence="1" type="ORF">J3T88_11720</name>
</gene>
<evidence type="ECO:0000313" key="2">
    <source>
        <dbReference type="Proteomes" id="UP000664081"/>
    </source>
</evidence>
<proteinExistence type="predicted"/>
<name>A0ABS3L4L3_9STAP</name>
<comment type="caution">
    <text evidence="1">The sequence shown here is derived from an EMBL/GenBank/DDBJ whole genome shotgun (WGS) entry which is preliminary data.</text>
</comment>
<sequence length="157" mass="17213">MSYTVLSPIKQNYALGFDEKKNTIILKPLYSDSNVGIAKSDGLTNSKVNYKNGLLTSRVFKNFKDNDGINIVLNNRESSFVANSRDIGVITVIKEEFIGFGIQVDKVKDKGAGLKELVDIAKNKRSLSVQCYASTLGMDGTTIGNIDKIELISVNTK</sequence>
<keyword evidence="2" id="KW-1185">Reference proteome</keyword>
<evidence type="ECO:0000313" key="1">
    <source>
        <dbReference type="EMBL" id="MBO1227965.1"/>
    </source>
</evidence>
<dbReference type="Proteomes" id="UP000664081">
    <property type="component" value="Unassembled WGS sequence"/>
</dbReference>
<dbReference type="EMBL" id="JAFNLT010000011">
    <property type="protein sequence ID" value="MBO1227965.1"/>
    <property type="molecule type" value="Genomic_DNA"/>
</dbReference>
<organism evidence="1 2">
    <name type="scientific">Staphylococcus nepalensis</name>
    <dbReference type="NCBI Taxonomy" id="214473"/>
    <lineage>
        <taxon>Bacteria</taxon>
        <taxon>Bacillati</taxon>
        <taxon>Bacillota</taxon>
        <taxon>Bacilli</taxon>
        <taxon>Bacillales</taxon>
        <taxon>Staphylococcaceae</taxon>
        <taxon>Staphylococcus</taxon>
    </lineage>
</organism>